<feature type="compositionally biased region" description="Polar residues" evidence="1">
    <location>
        <begin position="404"/>
        <end position="419"/>
    </location>
</feature>
<dbReference type="AlphaFoldDB" id="A0A067T6V5"/>
<evidence type="ECO:0000313" key="2">
    <source>
        <dbReference type="EMBL" id="KDR78072.1"/>
    </source>
</evidence>
<feature type="region of interest" description="Disordered" evidence="1">
    <location>
        <begin position="311"/>
        <end position="355"/>
    </location>
</feature>
<gene>
    <name evidence="2" type="ORF">GALMADRAFT_266609</name>
</gene>
<evidence type="ECO:0000313" key="3">
    <source>
        <dbReference type="Proteomes" id="UP000027222"/>
    </source>
</evidence>
<name>A0A067T6V5_GALM3</name>
<keyword evidence="3" id="KW-1185">Reference proteome</keyword>
<reference evidence="3" key="1">
    <citation type="journal article" date="2014" name="Proc. Natl. Acad. Sci. U.S.A.">
        <title>Extensive sampling of basidiomycete genomes demonstrates inadequacy of the white-rot/brown-rot paradigm for wood decay fungi.</title>
        <authorList>
            <person name="Riley R."/>
            <person name="Salamov A.A."/>
            <person name="Brown D.W."/>
            <person name="Nagy L.G."/>
            <person name="Floudas D."/>
            <person name="Held B.W."/>
            <person name="Levasseur A."/>
            <person name="Lombard V."/>
            <person name="Morin E."/>
            <person name="Otillar R."/>
            <person name="Lindquist E.A."/>
            <person name="Sun H."/>
            <person name="LaButti K.M."/>
            <person name="Schmutz J."/>
            <person name="Jabbour D."/>
            <person name="Luo H."/>
            <person name="Baker S.E."/>
            <person name="Pisabarro A.G."/>
            <person name="Walton J.D."/>
            <person name="Blanchette R.A."/>
            <person name="Henrissat B."/>
            <person name="Martin F."/>
            <person name="Cullen D."/>
            <person name="Hibbett D.S."/>
            <person name="Grigoriev I.V."/>
        </authorList>
    </citation>
    <scope>NUCLEOTIDE SEQUENCE [LARGE SCALE GENOMIC DNA]</scope>
    <source>
        <strain evidence="3">CBS 339.88</strain>
    </source>
</reference>
<feature type="compositionally biased region" description="Basic and acidic residues" evidence="1">
    <location>
        <begin position="505"/>
        <end position="530"/>
    </location>
</feature>
<feature type="region of interest" description="Disordered" evidence="1">
    <location>
        <begin position="393"/>
        <end position="419"/>
    </location>
</feature>
<feature type="region of interest" description="Disordered" evidence="1">
    <location>
        <begin position="1"/>
        <end position="113"/>
    </location>
</feature>
<dbReference type="EMBL" id="KL142375">
    <property type="protein sequence ID" value="KDR78072.1"/>
    <property type="molecule type" value="Genomic_DNA"/>
</dbReference>
<dbReference type="HOGENOM" id="CLU_513921_0_0_1"/>
<sequence length="530" mass="57840">MAEQEVRAQNAKRGMPSPRFSPDTDFSRHAQTAQHHSFSMPEPWGLPNSGDPDSLIPGASQDNRDREGGIKCQDQASAQPDVSDNVGDKGLNNLEQQRPTPSHSHPVRYGDLAPDEFNVATGQHDQTTKNATKKDCEDFRAVVSPGCNLETVEEATTDYFGHGADPVPHDIEARAKSHKPDAGVHFGGTRTHSRMPINQWCRNNVITRKDTLGSAAPLTGSFTTTGDTAPHSRSQFQRYRSASGALIEVLPGSRAKNDKSPDPILDAFREMKTSVMLSDVPKSVQKESHRTVEYEDDVSANRLVFLSEMAFSPSKSEPETPVDSPPDDPSTAMGLGDVRPDHNIADDVSGEAGALSTPEGLIIKVTEKTRSNFPHAGRPQNVSDISLASSADEEFDPHLKRSESSTSNRAVRGSYSQLPSTSISDADIALVNSSLADRDKLPDFRDNEFSEAEKYDSLFEPFTGKPAEKQQCLSGKIESAFDRPTVEPCHRITQATSGTPAPAEHLGKSQKDNEEVEDARREITSRMRIS</sequence>
<feature type="region of interest" description="Disordered" evidence="1">
    <location>
        <begin position="493"/>
        <end position="530"/>
    </location>
</feature>
<organism evidence="2 3">
    <name type="scientific">Galerina marginata (strain CBS 339.88)</name>
    <dbReference type="NCBI Taxonomy" id="685588"/>
    <lineage>
        <taxon>Eukaryota</taxon>
        <taxon>Fungi</taxon>
        <taxon>Dikarya</taxon>
        <taxon>Basidiomycota</taxon>
        <taxon>Agaricomycotina</taxon>
        <taxon>Agaricomycetes</taxon>
        <taxon>Agaricomycetidae</taxon>
        <taxon>Agaricales</taxon>
        <taxon>Agaricineae</taxon>
        <taxon>Strophariaceae</taxon>
        <taxon>Galerina</taxon>
    </lineage>
</organism>
<accession>A0A067T6V5</accession>
<evidence type="ECO:0000256" key="1">
    <source>
        <dbReference type="SAM" id="MobiDB-lite"/>
    </source>
</evidence>
<dbReference type="Proteomes" id="UP000027222">
    <property type="component" value="Unassembled WGS sequence"/>
</dbReference>
<protein>
    <submittedName>
        <fullName evidence="2">Uncharacterized protein</fullName>
    </submittedName>
</protein>
<feature type="compositionally biased region" description="Polar residues" evidence="1">
    <location>
        <begin position="93"/>
        <end position="103"/>
    </location>
</feature>
<proteinExistence type="predicted"/>